<keyword evidence="1" id="KW-0472">Membrane</keyword>
<keyword evidence="3" id="KW-1185">Reference proteome</keyword>
<name>A0A100YU13_TRASO</name>
<comment type="caution">
    <text evidence="2">The sequence shown here is derived from an EMBL/GenBank/DDBJ whole genome shotgun (WGS) entry which is preliminary data.</text>
</comment>
<dbReference type="RefSeq" id="WP_059055962.1">
    <property type="nucleotide sequence ID" value="NZ_LOJF01000012.1"/>
</dbReference>
<feature type="transmembrane region" description="Helical" evidence="1">
    <location>
        <begin position="228"/>
        <end position="251"/>
    </location>
</feature>
<proteinExistence type="predicted"/>
<dbReference type="Proteomes" id="UP000054078">
    <property type="component" value="Unassembled WGS sequence"/>
</dbReference>
<evidence type="ECO:0000256" key="1">
    <source>
        <dbReference type="SAM" id="Phobius"/>
    </source>
</evidence>
<keyword evidence="1" id="KW-1133">Transmembrane helix</keyword>
<dbReference type="OrthoDB" id="9804829at2"/>
<evidence type="ECO:0008006" key="4">
    <source>
        <dbReference type="Google" id="ProtNLM"/>
    </source>
</evidence>
<organism evidence="2 3">
    <name type="scientific">Tractidigestivibacter scatoligenes</name>
    <name type="common">Olsenella scatoligenes</name>
    <dbReference type="NCBI Taxonomy" id="1299998"/>
    <lineage>
        <taxon>Bacteria</taxon>
        <taxon>Bacillati</taxon>
        <taxon>Actinomycetota</taxon>
        <taxon>Coriobacteriia</taxon>
        <taxon>Coriobacteriales</taxon>
        <taxon>Atopobiaceae</taxon>
        <taxon>Tractidigestivibacter</taxon>
    </lineage>
</organism>
<reference evidence="2 3" key="1">
    <citation type="submission" date="2015-12" db="EMBL/GenBank/DDBJ databases">
        <title>Draft Genome Sequence of Olsenella scatoligenes SK9K4T; a Producer of 3-Methylindole- (skatole) and 4-Methylphenol- (p-cresol) Isolated from Pig Feces.</title>
        <authorList>
            <person name="Li X."/>
            <person name="Borg B."/>
            <person name="Canibe N."/>
        </authorList>
    </citation>
    <scope>NUCLEOTIDE SEQUENCE [LARGE SCALE GENOMIC DNA]</scope>
    <source>
        <strain evidence="2 3">SK9K4</strain>
    </source>
</reference>
<dbReference type="STRING" id="1299998.AUL39_10215"/>
<feature type="transmembrane region" description="Helical" evidence="1">
    <location>
        <begin position="153"/>
        <end position="174"/>
    </location>
</feature>
<feature type="transmembrane region" description="Helical" evidence="1">
    <location>
        <begin position="113"/>
        <end position="141"/>
    </location>
</feature>
<protein>
    <recommendedName>
        <fullName evidence="4">DUF1700 domain-containing protein</fullName>
    </recommendedName>
</protein>
<evidence type="ECO:0000313" key="3">
    <source>
        <dbReference type="Proteomes" id="UP000054078"/>
    </source>
</evidence>
<gene>
    <name evidence="2" type="ORF">AUL39_10215</name>
</gene>
<dbReference type="Pfam" id="PF22564">
    <property type="entry name" value="HAAS"/>
    <property type="match status" value="1"/>
</dbReference>
<dbReference type="EMBL" id="LOJF01000012">
    <property type="protein sequence ID" value="KUH57679.1"/>
    <property type="molecule type" value="Genomic_DNA"/>
</dbReference>
<dbReference type="AlphaFoldDB" id="A0A100YU13"/>
<evidence type="ECO:0000313" key="2">
    <source>
        <dbReference type="EMBL" id="KUH57679.1"/>
    </source>
</evidence>
<sequence length="281" mass="29934">MTRDEWLAQLCDKLRNQGVSKKDVQEAREFYAEALDDCIEDGMTEAEAVAHLGDVRDACASVVESLPPARRAVAGVRQSRERTILVIVLLILGAVAWVPLAAGLALLAVAVYAMIWCVIAAVWVVDVTLLLMGGVGIAALVEGLTAGVSLTGIYSCGVGLLLCGVGIALMPVMAMCSGQLARLTGKYARWLKHFFVRVARGDQADAGYQPAHVGSWWQRNAGFWKPCLLVALVVAAVGGVLMLICLIACGFNPRSLPVLPELHVWGVSVGLDLAHWVAHIG</sequence>
<accession>A0A100YU13</accession>
<keyword evidence="1" id="KW-0812">Transmembrane</keyword>
<feature type="transmembrane region" description="Helical" evidence="1">
    <location>
        <begin position="84"/>
        <end position="107"/>
    </location>
</feature>